<dbReference type="CDD" id="cd01949">
    <property type="entry name" value="GGDEF"/>
    <property type="match status" value="1"/>
</dbReference>
<dbReference type="PANTHER" id="PTHR45138:SF9">
    <property type="entry name" value="DIGUANYLATE CYCLASE DGCM-RELATED"/>
    <property type="match status" value="1"/>
</dbReference>
<dbReference type="GO" id="GO:1902201">
    <property type="term" value="P:negative regulation of bacterial-type flagellum-dependent cell motility"/>
    <property type="evidence" value="ECO:0007669"/>
    <property type="project" value="TreeGrafter"/>
</dbReference>
<dbReference type="SMART" id="SM00267">
    <property type="entry name" value="GGDEF"/>
    <property type="match status" value="1"/>
</dbReference>
<protein>
    <recommendedName>
        <fullName evidence="1">diguanylate cyclase</fullName>
        <ecNumber evidence="1">2.7.7.65</ecNumber>
    </recommendedName>
</protein>
<evidence type="ECO:0000313" key="5">
    <source>
        <dbReference type="Proteomes" id="UP000231292"/>
    </source>
</evidence>
<dbReference type="Proteomes" id="UP000231292">
    <property type="component" value="Unassembled WGS sequence"/>
</dbReference>
<comment type="caution">
    <text evidence="4">The sequence shown here is derived from an EMBL/GenBank/DDBJ whole genome shotgun (WGS) entry which is preliminary data.</text>
</comment>
<evidence type="ECO:0000259" key="3">
    <source>
        <dbReference type="PROSITE" id="PS50887"/>
    </source>
</evidence>
<feature type="domain" description="GGDEF" evidence="3">
    <location>
        <begin position="197"/>
        <end position="330"/>
    </location>
</feature>
<dbReference type="SUPFAM" id="SSF55073">
    <property type="entry name" value="Nucleotide cyclase"/>
    <property type="match status" value="1"/>
</dbReference>
<evidence type="ECO:0000313" key="4">
    <source>
        <dbReference type="EMBL" id="PIP19869.1"/>
    </source>
</evidence>
<reference evidence="4 5" key="1">
    <citation type="submission" date="2017-09" db="EMBL/GenBank/DDBJ databases">
        <title>Depth-based differentiation of microbial function through sediment-hosted aquifers and enrichment of novel symbionts in the deep terrestrial subsurface.</title>
        <authorList>
            <person name="Probst A.J."/>
            <person name="Ladd B."/>
            <person name="Jarett J.K."/>
            <person name="Geller-Mcgrath D.E."/>
            <person name="Sieber C.M."/>
            <person name="Emerson J.B."/>
            <person name="Anantharaman K."/>
            <person name="Thomas B.C."/>
            <person name="Malmstrom R."/>
            <person name="Stieglmeier M."/>
            <person name="Klingl A."/>
            <person name="Woyke T."/>
            <person name="Ryan C.M."/>
            <person name="Banfield J.F."/>
        </authorList>
    </citation>
    <scope>NUCLEOTIDE SEQUENCE [LARGE SCALE GENOMIC DNA]</scope>
    <source>
        <strain evidence="4">CG23_combo_of_CG06-09_8_20_14_all_41_10</strain>
    </source>
</reference>
<proteinExistence type="predicted"/>
<dbReference type="InterPro" id="IPR000160">
    <property type="entry name" value="GGDEF_dom"/>
</dbReference>
<dbReference type="GO" id="GO:0043709">
    <property type="term" value="P:cell adhesion involved in single-species biofilm formation"/>
    <property type="evidence" value="ECO:0007669"/>
    <property type="project" value="TreeGrafter"/>
</dbReference>
<comment type="catalytic activity">
    <reaction evidence="2">
        <text>2 GTP = 3',3'-c-di-GMP + 2 diphosphate</text>
        <dbReference type="Rhea" id="RHEA:24898"/>
        <dbReference type="ChEBI" id="CHEBI:33019"/>
        <dbReference type="ChEBI" id="CHEBI:37565"/>
        <dbReference type="ChEBI" id="CHEBI:58805"/>
        <dbReference type="EC" id="2.7.7.65"/>
    </reaction>
</comment>
<accession>A0A2G9YKV5</accession>
<organism evidence="4 5">
    <name type="scientific">Candidatus Sherwoodlollariibacterium unditelluris</name>
    <dbReference type="NCBI Taxonomy" id="1974757"/>
    <lineage>
        <taxon>Bacteria</taxon>
        <taxon>Pseudomonadati</taxon>
        <taxon>Candidatus Omnitrophota</taxon>
        <taxon>Candidatus Sherwoodlollariibacterium</taxon>
    </lineage>
</organism>
<dbReference type="Gene3D" id="3.30.70.270">
    <property type="match status" value="1"/>
</dbReference>
<dbReference type="EC" id="2.7.7.65" evidence="1"/>
<evidence type="ECO:0000256" key="1">
    <source>
        <dbReference type="ARBA" id="ARBA00012528"/>
    </source>
</evidence>
<gene>
    <name evidence="4" type="ORF">COX41_00600</name>
</gene>
<dbReference type="PANTHER" id="PTHR45138">
    <property type="entry name" value="REGULATORY COMPONENTS OF SENSORY TRANSDUCTION SYSTEM"/>
    <property type="match status" value="1"/>
</dbReference>
<dbReference type="GO" id="GO:0052621">
    <property type="term" value="F:diguanylate cyclase activity"/>
    <property type="evidence" value="ECO:0007669"/>
    <property type="project" value="UniProtKB-EC"/>
</dbReference>
<dbReference type="FunFam" id="3.30.70.270:FF:000001">
    <property type="entry name" value="Diguanylate cyclase domain protein"/>
    <property type="match status" value="1"/>
</dbReference>
<dbReference type="PROSITE" id="PS50887">
    <property type="entry name" value="GGDEF"/>
    <property type="match status" value="1"/>
</dbReference>
<evidence type="ECO:0000256" key="2">
    <source>
        <dbReference type="ARBA" id="ARBA00034247"/>
    </source>
</evidence>
<name>A0A2G9YKV5_9BACT</name>
<dbReference type="AlphaFoldDB" id="A0A2G9YKV5"/>
<dbReference type="InterPro" id="IPR029787">
    <property type="entry name" value="Nucleotide_cyclase"/>
</dbReference>
<dbReference type="EMBL" id="PCRK01000009">
    <property type="protein sequence ID" value="PIP19869.1"/>
    <property type="molecule type" value="Genomic_DNA"/>
</dbReference>
<dbReference type="Pfam" id="PF00990">
    <property type="entry name" value="GGDEF"/>
    <property type="match status" value="1"/>
</dbReference>
<dbReference type="InterPro" id="IPR050469">
    <property type="entry name" value="Diguanylate_Cyclase"/>
</dbReference>
<sequence>MLYLSGLILLTIAAYFLVKSGLDKSSIKKEAGYQDSRCEYDEFSLGNARLKEENLSFNNKVTQTLALYNISKDISRTLDENKIFTMFKERVNSYVKIGDCRFLNKGADLSGYEGYTRFPLIIKNDVAGYLVASGIEEKDKYRFQILAQQFLIVIKRAFLYKKIQELAIMDGLTSVFSRRHFLGRLKEEIKRSRKFKHNFSFLMVDMDRFKDSNDKYGHLVGDAILRETAKTIKDTVRQIDFVGRYGGEEFSIILVETGKGKASFAAERIRQAIESKTIKVYDEELKVTISIGISTFPDDADDPVAIIDAADKGLYSAKQAGRNRVCVYRVNNS</sequence>
<dbReference type="GO" id="GO:0005886">
    <property type="term" value="C:plasma membrane"/>
    <property type="evidence" value="ECO:0007669"/>
    <property type="project" value="TreeGrafter"/>
</dbReference>
<dbReference type="InterPro" id="IPR043128">
    <property type="entry name" value="Rev_trsase/Diguanyl_cyclase"/>
</dbReference>
<dbReference type="NCBIfam" id="TIGR00254">
    <property type="entry name" value="GGDEF"/>
    <property type="match status" value="1"/>
</dbReference>